<sequence length="424" mass="47482">MTEPDDDGHHWYYDHPRTLLGALQRGHGRGVLRARRDRRDPGVAEAVYGCIARDHRWDRQVDDCGDYLARLIRDLDLDLAPIIDLFWTADRDLDLHDGASYDEGTFHVTLGVLETLGHTGDRRAVDALRRAVAEAEHWTAVLDEITDRWPRQSWDDLDTVLLSRLTPQDEDDLLGFRDPWATWARRHPRIADLTRLTAERPARPPTPVPRSSDALVAVLGDPLASRGERAAALRELIRSAPEPRLLDLAEDLYGTPSLYRAVSRLGSAAVGHARGWAQDGRMHRFGVALLAAYGTEQDIPRLVEAWDRQWESEDWCGFDGLADGFARFGAVAADAVPRLRAMWRWTPHSYERAACLRALLAVDPLAAEVPLGQGLLDSESGVREFAVAHVQLDHVTRRVLGGLAHDPIESPEVRRLAATRLASR</sequence>
<proteinExistence type="predicted"/>
<dbReference type="EMBL" id="BONJ01000004">
    <property type="protein sequence ID" value="GIG12996.1"/>
    <property type="molecule type" value="Genomic_DNA"/>
</dbReference>
<reference evidence="1" key="1">
    <citation type="submission" date="2021-01" db="EMBL/GenBank/DDBJ databases">
        <title>Whole genome shotgun sequence of Catellatospora methionotrophica NBRC 14553.</title>
        <authorList>
            <person name="Komaki H."/>
            <person name="Tamura T."/>
        </authorList>
    </citation>
    <scope>NUCLEOTIDE SEQUENCE</scope>
    <source>
        <strain evidence="1">NBRC 14553</strain>
    </source>
</reference>
<protein>
    <submittedName>
        <fullName evidence="1">Uncharacterized protein</fullName>
    </submittedName>
</protein>
<gene>
    <name evidence="1" type="ORF">Cme02nite_13280</name>
</gene>
<accession>A0A8J3LDB9</accession>
<dbReference type="RefSeq" id="WP_166382379.1">
    <property type="nucleotide sequence ID" value="NZ_BAAATT010000026.1"/>
</dbReference>
<comment type="caution">
    <text evidence="1">The sequence shown here is derived from an EMBL/GenBank/DDBJ whole genome shotgun (WGS) entry which is preliminary data.</text>
</comment>
<dbReference type="AlphaFoldDB" id="A0A8J3LDB9"/>
<dbReference type="Proteomes" id="UP000660339">
    <property type="component" value="Unassembled WGS sequence"/>
</dbReference>
<organism evidence="1 2">
    <name type="scientific">Catellatospora methionotrophica</name>
    <dbReference type="NCBI Taxonomy" id="121620"/>
    <lineage>
        <taxon>Bacteria</taxon>
        <taxon>Bacillati</taxon>
        <taxon>Actinomycetota</taxon>
        <taxon>Actinomycetes</taxon>
        <taxon>Micromonosporales</taxon>
        <taxon>Micromonosporaceae</taxon>
        <taxon>Catellatospora</taxon>
    </lineage>
</organism>
<name>A0A8J3LDB9_9ACTN</name>
<evidence type="ECO:0000313" key="1">
    <source>
        <dbReference type="EMBL" id="GIG12996.1"/>
    </source>
</evidence>
<evidence type="ECO:0000313" key="2">
    <source>
        <dbReference type="Proteomes" id="UP000660339"/>
    </source>
</evidence>
<keyword evidence="2" id="KW-1185">Reference proteome</keyword>